<comment type="caution">
    <text evidence="2">The sequence shown here is derived from an EMBL/GenBank/DDBJ whole genome shotgun (WGS) entry which is preliminary data.</text>
</comment>
<gene>
    <name evidence="2" type="ORF">EDC52_103188</name>
</gene>
<evidence type="ECO:0000313" key="2">
    <source>
        <dbReference type="EMBL" id="TCV98102.1"/>
    </source>
</evidence>
<dbReference type="AlphaFoldDB" id="A0A4R3YZW0"/>
<reference evidence="2 3" key="1">
    <citation type="submission" date="2019-03" db="EMBL/GenBank/DDBJ databases">
        <title>Genomic Encyclopedia of Type Strains, Phase IV (KMG-IV): sequencing the most valuable type-strain genomes for metagenomic binning, comparative biology and taxonomic classification.</title>
        <authorList>
            <person name="Goeker M."/>
        </authorList>
    </citation>
    <scope>NUCLEOTIDE SEQUENCE [LARGE SCALE GENOMIC DNA]</scope>
    <source>
        <strain evidence="2 3">DSM 19580</strain>
    </source>
</reference>
<dbReference type="OrthoDB" id="6540266at2"/>
<sequence>MIKRRNAGIISSAVLFVLVFISQKSGLAQWDNAAATGAELGLLLFILPGMAGSMLSAEQGVIGPMLGALCATPLCLLMFYLAQSVNYTLWHQLAYLLSAVFWCGFGALSSYFIVRVFKRPLH</sequence>
<evidence type="ECO:0000256" key="1">
    <source>
        <dbReference type="SAM" id="Phobius"/>
    </source>
</evidence>
<organism evidence="2 3">
    <name type="scientific">Biostraticola tofi</name>
    <dbReference type="NCBI Taxonomy" id="466109"/>
    <lineage>
        <taxon>Bacteria</taxon>
        <taxon>Pseudomonadati</taxon>
        <taxon>Pseudomonadota</taxon>
        <taxon>Gammaproteobacteria</taxon>
        <taxon>Enterobacterales</taxon>
        <taxon>Bruguierivoracaceae</taxon>
        <taxon>Biostraticola</taxon>
    </lineage>
</organism>
<dbReference type="InterPro" id="IPR020368">
    <property type="entry name" value="Uncharacterised_YbjM"/>
</dbReference>
<accession>A0A4R3YZW0</accession>
<dbReference type="Pfam" id="PF11045">
    <property type="entry name" value="YbjM"/>
    <property type="match status" value="1"/>
</dbReference>
<keyword evidence="1" id="KW-0812">Transmembrane</keyword>
<keyword evidence="1" id="KW-1133">Transmembrane helix</keyword>
<protein>
    <submittedName>
        <fullName evidence="2">Putative inner membrane protein YbjM</fullName>
    </submittedName>
</protein>
<dbReference type="EMBL" id="SMCR01000003">
    <property type="protein sequence ID" value="TCV98102.1"/>
    <property type="molecule type" value="Genomic_DNA"/>
</dbReference>
<keyword evidence="1" id="KW-0472">Membrane</keyword>
<dbReference type="RefSeq" id="WP_131864865.1">
    <property type="nucleotide sequence ID" value="NZ_SMCR01000003.1"/>
</dbReference>
<dbReference type="Proteomes" id="UP000295719">
    <property type="component" value="Unassembled WGS sequence"/>
</dbReference>
<evidence type="ECO:0000313" key="3">
    <source>
        <dbReference type="Proteomes" id="UP000295719"/>
    </source>
</evidence>
<feature type="transmembrane region" description="Helical" evidence="1">
    <location>
        <begin position="93"/>
        <end position="114"/>
    </location>
</feature>
<keyword evidence="3" id="KW-1185">Reference proteome</keyword>
<feature type="transmembrane region" description="Helical" evidence="1">
    <location>
        <begin position="38"/>
        <end position="55"/>
    </location>
</feature>
<dbReference type="GO" id="GO:0016020">
    <property type="term" value="C:membrane"/>
    <property type="evidence" value="ECO:0007669"/>
    <property type="project" value="InterPro"/>
</dbReference>
<feature type="transmembrane region" description="Helical" evidence="1">
    <location>
        <begin position="62"/>
        <end position="81"/>
    </location>
</feature>
<name>A0A4R3YZW0_9GAMM</name>
<proteinExistence type="predicted"/>